<dbReference type="OrthoDB" id="2684236at2759"/>
<evidence type="ECO:0000313" key="1">
    <source>
        <dbReference type="EMBL" id="POM57289.1"/>
    </source>
</evidence>
<dbReference type="Proteomes" id="UP000237271">
    <property type="component" value="Unassembled WGS sequence"/>
</dbReference>
<protein>
    <submittedName>
        <fullName evidence="1">Uncharacterized protein</fullName>
    </submittedName>
</protein>
<feature type="non-terminal residue" evidence="1">
    <location>
        <position position="204"/>
    </location>
</feature>
<sequence length="204" mass="22450">MWRSAAFLGMFGDPYLRGTPYEAGGDPQALIGALGGLAQLLQPQQEETDADPVTFALTVEQERVLQTTLLPQLAFCAQWAEKGAKVEDATQFQNFLAEWKAQLVQLQVGHPVLVPGGYVGNVNSHSIIYVVEKTSDAEYSFTVCNKGAGAEMYHPCKVEGGADKIRVQSCIQIGAIPATRFLDMAFWALLFSLWVRKPPSEYHR</sequence>
<proteinExistence type="predicted"/>
<gene>
    <name evidence="1" type="ORF">PHPALM_38215</name>
</gene>
<organism evidence="1 2">
    <name type="scientific">Phytophthora palmivora</name>
    <dbReference type="NCBI Taxonomy" id="4796"/>
    <lineage>
        <taxon>Eukaryota</taxon>
        <taxon>Sar</taxon>
        <taxon>Stramenopiles</taxon>
        <taxon>Oomycota</taxon>
        <taxon>Peronosporomycetes</taxon>
        <taxon>Peronosporales</taxon>
        <taxon>Peronosporaceae</taxon>
        <taxon>Phytophthora</taxon>
    </lineage>
</organism>
<reference evidence="1 2" key="1">
    <citation type="journal article" date="2017" name="Genome Biol. Evol.">
        <title>Phytophthora megakarya and P. palmivora, closely related causal agents of cacao black pod rot, underwent increases in genome sizes and gene numbers by different mechanisms.</title>
        <authorList>
            <person name="Ali S.S."/>
            <person name="Shao J."/>
            <person name="Lary D.J."/>
            <person name="Kronmiller B."/>
            <person name="Shen D."/>
            <person name="Strem M.D."/>
            <person name="Amoako-Attah I."/>
            <person name="Akrofi A.Y."/>
            <person name="Begoude B.A."/>
            <person name="Ten Hoopen G.M."/>
            <person name="Coulibaly K."/>
            <person name="Kebe B.I."/>
            <person name="Melnick R.L."/>
            <person name="Guiltinan M.J."/>
            <person name="Tyler B.M."/>
            <person name="Meinhardt L.W."/>
            <person name="Bailey B.A."/>
        </authorList>
    </citation>
    <scope>NUCLEOTIDE SEQUENCE [LARGE SCALE GENOMIC DNA]</scope>
    <source>
        <strain evidence="2">sbr112.9</strain>
    </source>
</reference>
<evidence type="ECO:0000313" key="2">
    <source>
        <dbReference type="Proteomes" id="UP000237271"/>
    </source>
</evidence>
<accession>A0A2P4WVG3</accession>
<comment type="caution">
    <text evidence="1">The sequence shown here is derived from an EMBL/GenBank/DDBJ whole genome shotgun (WGS) entry which is preliminary data.</text>
</comment>
<keyword evidence="2" id="KW-1185">Reference proteome</keyword>
<dbReference type="AlphaFoldDB" id="A0A2P4WVG3"/>
<name>A0A2P4WVG3_9STRA</name>
<dbReference type="EMBL" id="NCKW01020845">
    <property type="protein sequence ID" value="POM57289.1"/>
    <property type="molecule type" value="Genomic_DNA"/>
</dbReference>